<reference evidence="5" key="1">
    <citation type="submission" date="2018-07" db="EMBL/GenBank/DDBJ databases">
        <authorList>
            <person name="Quirk P.G."/>
            <person name="Krulwich T.A."/>
        </authorList>
    </citation>
    <scope>NUCLEOTIDE SEQUENCE</scope>
</reference>
<feature type="domain" description="PKD/REJ-like" evidence="4">
    <location>
        <begin position="587"/>
        <end position="723"/>
    </location>
</feature>
<evidence type="ECO:0000256" key="3">
    <source>
        <dbReference type="SAM" id="SignalP"/>
    </source>
</evidence>
<accession>A0A336M191</accession>
<evidence type="ECO:0000256" key="1">
    <source>
        <dbReference type="SAM" id="MobiDB-lite"/>
    </source>
</evidence>
<evidence type="ECO:0000313" key="5">
    <source>
        <dbReference type="EMBL" id="SSX22759.1"/>
    </source>
</evidence>
<keyword evidence="2" id="KW-1133">Transmembrane helix</keyword>
<keyword evidence="2" id="KW-0472">Membrane</keyword>
<keyword evidence="3" id="KW-0732">Signal</keyword>
<dbReference type="Pfam" id="PF02010">
    <property type="entry name" value="REJ"/>
    <property type="match status" value="1"/>
</dbReference>
<sequence>MGDLTSAFKLILILIMGTPGILCQNTKPTFKIQAPNILCSKGMGSGPPPTVFSINLIPANPEEKLKYHTKISYEYSMPQRTQHHSLSIWRTVRTLEQQLNTQKPSIDAENKIDIATSILTPGVIYMFDIVGENADGVESDAERFVLDYKDGNLYQMCKDQGNVESQGVMTTTMQTSVIGSNSSSDNNPDSGVTSTTMIPNAVENITMVGQKIVTVVPVTSPVPVLVPTTVEPIPVTEIGGNSINGDEVIENFTEETSSIRLSGPSKITANMPLIIKADATFLGNVNEYFIQWKIDDIAPESRNILAVTGSVINIPPFTFMPRKKITIEADLMDASNSKSVANANVTVDIEIHELQLSIIPVNALIGVGRSIDIELKIKDFNIKKGKFNIHWRCVVIEEGSEAESLCDRFNDVSEPKKSIIFTKPGKYHMEATIVNELNLTAEVISLIEVRNDIIARTVIDSMPQLPVDVTCPIRAQASISYVVPKCIAKWSIVKMEGYEYEDTSVLKGGIGELIVNDFEANFLKDLNDYTNSTVTKHVKLNIPPANVYPNWNGLKPDSSYRLRLITECPPPIDLDKQPQHSPNTKKIESFLEIDLHTNGPPIPSELHVEPSEGSALTTPFKFKTSPGKDKHGPLLYSFGVVFDDSPVILETGYELYEIQSILPHSKTPLKTFYEVCDMFKACSIQYGASISTNLSTSELVFDFTRAQLDAIESGLDRGEFNSSLNKMLFLGMTLKHISDDRIYKEFHQNIIQMLKAQTIRILKTYEDKSGYLSEQDILNYVQNVKRILEAFGIHNRDIIQNLLALLENVSGKGQAISEAKDIKKKRKRRQTNGNIKESRQNPVVDLAIGVLALLPPDTNRTKEELRWMCRYTEYREEKNMTEYHIIKFNKTHDFRQVIHKVPSVGFEWRAEIKLNNLYEFDPNMEYCIGSTYDRSYKYPVYQLYVFSSSDTENFHFVPLKEQESKGEVIEISVHLNNTIRPENAICEMLLDDTWTESTCIKVPSKPKMVGCNCTKNEPFRVKLQLTSNSDQASLSPAIPITPSMTTESTISTQTQTKEGSTFSSPAPMISEDESNGSTLAAVGYSALALLVLGAVFGVTSILLYRNMKKKNNTFALDLQAITAEARTKRPGLTYARFHDEHMMQGDLHTAFG</sequence>
<gene>
    <name evidence="5" type="primary">CSON007492</name>
</gene>
<evidence type="ECO:0000256" key="2">
    <source>
        <dbReference type="SAM" id="Phobius"/>
    </source>
</evidence>
<organism evidence="5">
    <name type="scientific">Culicoides sonorensis</name>
    <name type="common">Biting midge</name>
    <dbReference type="NCBI Taxonomy" id="179676"/>
    <lineage>
        <taxon>Eukaryota</taxon>
        <taxon>Metazoa</taxon>
        <taxon>Ecdysozoa</taxon>
        <taxon>Arthropoda</taxon>
        <taxon>Hexapoda</taxon>
        <taxon>Insecta</taxon>
        <taxon>Pterygota</taxon>
        <taxon>Neoptera</taxon>
        <taxon>Endopterygota</taxon>
        <taxon>Diptera</taxon>
        <taxon>Nematocera</taxon>
        <taxon>Chironomoidea</taxon>
        <taxon>Ceratopogonidae</taxon>
        <taxon>Ceratopogoninae</taxon>
        <taxon>Culicoides</taxon>
        <taxon>Monoculicoides</taxon>
    </lineage>
</organism>
<dbReference type="AlphaFoldDB" id="A0A336M191"/>
<name>A0A336M191_CULSO</name>
<proteinExistence type="predicted"/>
<feature type="compositionally biased region" description="Low complexity" evidence="1">
    <location>
        <begin position="1045"/>
        <end position="1056"/>
    </location>
</feature>
<dbReference type="VEuPathDB" id="VectorBase:CSON007492"/>
<feature type="region of interest" description="Disordered" evidence="1">
    <location>
        <begin position="817"/>
        <end position="836"/>
    </location>
</feature>
<feature type="signal peptide" evidence="3">
    <location>
        <begin position="1"/>
        <end position="23"/>
    </location>
</feature>
<feature type="region of interest" description="Disordered" evidence="1">
    <location>
        <begin position="1032"/>
        <end position="1064"/>
    </location>
</feature>
<protein>
    <submittedName>
        <fullName evidence="5">CSON007492 protein</fullName>
    </submittedName>
</protein>
<keyword evidence="2" id="KW-0812">Transmembrane</keyword>
<feature type="transmembrane region" description="Helical" evidence="2">
    <location>
        <begin position="1081"/>
        <end position="1104"/>
    </location>
</feature>
<dbReference type="EMBL" id="UFQT01000283">
    <property type="protein sequence ID" value="SSX22759.1"/>
    <property type="molecule type" value="Genomic_DNA"/>
</dbReference>
<evidence type="ECO:0000259" key="4">
    <source>
        <dbReference type="Pfam" id="PF02010"/>
    </source>
</evidence>
<feature type="chain" id="PRO_5016345686" evidence="3">
    <location>
        <begin position="24"/>
        <end position="1152"/>
    </location>
</feature>
<dbReference type="InterPro" id="IPR002859">
    <property type="entry name" value="PKD/REJ-like"/>
</dbReference>